<organism evidence="1 2">
    <name type="scientific">Acinetobacter defluvii</name>
    <dbReference type="NCBI Taxonomy" id="1871111"/>
    <lineage>
        <taxon>Bacteria</taxon>
        <taxon>Pseudomonadati</taxon>
        <taxon>Pseudomonadota</taxon>
        <taxon>Gammaproteobacteria</taxon>
        <taxon>Moraxellales</taxon>
        <taxon>Moraxellaceae</taxon>
        <taxon>Acinetobacter</taxon>
    </lineage>
</organism>
<name>A0A2S2FGR6_9GAMM</name>
<evidence type="ECO:0000313" key="1">
    <source>
        <dbReference type="EMBL" id="AWL30156.1"/>
    </source>
</evidence>
<dbReference type="OrthoDB" id="6691356at2"/>
<dbReference type="KEGG" id="adv:DJ533_17100"/>
<protein>
    <submittedName>
        <fullName evidence="1">Uncharacterized protein</fullName>
    </submittedName>
</protein>
<gene>
    <name evidence="1" type="ORF">DJ533_17100</name>
</gene>
<proteinExistence type="predicted"/>
<dbReference type="AlphaFoldDB" id="A0A2S2FGR6"/>
<reference evidence="1" key="1">
    <citation type="submission" date="2019-08" db="EMBL/GenBank/DDBJ databases">
        <title>The complete genome of Acinetobacter defluvii strain WCHAD010030.</title>
        <authorList>
            <person name="Hu Y."/>
            <person name="Qin J."/>
            <person name="Feng Y."/>
            <person name="Zong Z."/>
        </authorList>
    </citation>
    <scope>NUCLEOTIDE SEQUENCE</scope>
    <source>
        <strain evidence="1">WCHA30</strain>
    </source>
</reference>
<dbReference type="RefSeq" id="WP_065993728.1">
    <property type="nucleotide sequence ID" value="NZ_CP029397.2"/>
</dbReference>
<dbReference type="EMBL" id="CP029397">
    <property type="protein sequence ID" value="AWL30156.1"/>
    <property type="molecule type" value="Genomic_DNA"/>
</dbReference>
<evidence type="ECO:0000313" key="2">
    <source>
        <dbReference type="Proteomes" id="UP000245977"/>
    </source>
</evidence>
<dbReference type="Proteomes" id="UP000245977">
    <property type="component" value="Chromosome"/>
</dbReference>
<sequence>MFNLPAFPKLQLRLGGILLIIFSRLCYSDTTLQTFENIEQYPSTEGNTLRLSKLKHGCKIEAQFYGELGQVKENYLFQQQQLNYAARYEYTYSDGGLSNLSDNQGKFKSLQKRIELDPKTAKTRADFQEYLSLFSRTELKKCH</sequence>
<accession>A0A2S2FGR6</accession>
<keyword evidence="2" id="KW-1185">Reference proteome</keyword>